<gene>
    <name evidence="1" type="ORF">AC499_3242</name>
</gene>
<proteinExistence type="predicted"/>
<keyword evidence="2" id="KW-1185">Reference proteome</keyword>
<reference evidence="1 2" key="1">
    <citation type="submission" date="2015-07" db="EMBL/GenBank/DDBJ databases">
        <authorList>
            <person name="O'Brien H.E."/>
            <person name="Thakur S."/>
            <person name="Gong Y."/>
            <person name="Wang P.W."/>
            <person name="Guttman D.S."/>
        </authorList>
    </citation>
    <scope>NUCLEOTIDE SEQUENCE [LARGE SCALE GENOMIC DNA]</scope>
    <source>
        <strain evidence="1 2">107</strain>
    </source>
</reference>
<dbReference type="Proteomes" id="UP000037943">
    <property type="component" value="Unassembled WGS sequence"/>
</dbReference>
<evidence type="ECO:0000313" key="2">
    <source>
        <dbReference type="Proteomes" id="UP000037943"/>
    </source>
</evidence>
<name>A0ABR5L103_PSEAV</name>
<accession>A0ABR5L103</accession>
<comment type="caution">
    <text evidence="1">The sequence shown here is derived from an EMBL/GenBank/DDBJ whole genome shotgun (WGS) entry which is preliminary data.</text>
</comment>
<sequence>MKLIPTADGAQPDECMYACGDPDCREWRIAEVLDDMSPPL</sequence>
<protein>
    <submittedName>
        <fullName evidence="1">Uncharacterized protein</fullName>
    </submittedName>
</protein>
<dbReference type="EMBL" id="LGLK01000013">
    <property type="protein sequence ID" value="KPC21853.1"/>
    <property type="molecule type" value="Genomic_DNA"/>
</dbReference>
<reference evidence="1 2" key="2">
    <citation type="submission" date="2015-10" db="EMBL/GenBank/DDBJ databases">
        <title>Comparative genomics and high-throughput reverse genetic screens identify a new phytobacterial MAMP and an Arabidopsis receptor required for immune elicitation.</title>
        <authorList>
            <person name="Mott G.A."/>
            <person name="Thakur S."/>
            <person name="Wang P.W."/>
            <person name="Desveaux D."/>
            <person name="Guttman D.S."/>
        </authorList>
    </citation>
    <scope>NUCLEOTIDE SEQUENCE [LARGE SCALE GENOMIC DNA]</scope>
    <source>
        <strain evidence="1 2">107</strain>
    </source>
</reference>
<organism evidence="1 2">
    <name type="scientific">Pseudomonas amygdali pv. lachrymans</name>
    <name type="common">Pseudomonas syringae pv. lachrymans</name>
    <dbReference type="NCBI Taxonomy" id="53707"/>
    <lineage>
        <taxon>Bacteria</taxon>
        <taxon>Pseudomonadati</taxon>
        <taxon>Pseudomonadota</taxon>
        <taxon>Gammaproteobacteria</taxon>
        <taxon>Pseudomonadales</taxon>
        <taxon>Pseudomonadaceae</taxon>
        <taxon>Pseudomonas</taxon>
        <taxon>Pseudomonas amygdali</taxon>
    </lineage>
</organism>
<evidence type="ECO:0000313" key="1">
    <source>
        <dbReference type="EMBL" id="KPC21853.1"/>
    </source>
</evidence>